<proteinExistence type="predicted"/>
<evidence type="ECO:0000313" key="2">
    <source>
        <dbReference type="Proteomes" id="UP001519363"/>
    </source>
</evidence>
<name>A0ABS5ACH8_9PSEU</name>
<gene>
    <name evidence="1" type="ORF">JOF53_002923</name>
</gene>
<reference evidence="1 2" key="1">
    <citation type="submission" date="2021-03" db="EMBL/GenBank/DDBJ databases">
        <title>Sequencing the genomes of 1000 actinobacteria strains.</title>
        <authorList>
            <person name="Klenk H.-P."/>
        </authorList>
    </citation>
    <scope>NUCLEOTIDE SEQUENCE [LARGE SCALE GENOMIC DNA]</scope>
    <source>
        <strain evidence="1 2">DSM 44580</strain>
    </source>
</reference>
<dbReference type="EMBL" id="JAGIOO010000001">
    <property type="protein sequence ID" value="MBP2474051.1"/>
    <property type="molecule type" value="Genomic_DNA"/>
</dbReference>
<evidence type="ECO:0000313" key="1">
    <source>
        <dbReference type="EMBL" id="MBP2474051.1"/>
    </source>
</evidence>
<keyword evidence="2" id="KW-1185">Reference proteome</keyword>
<dbReference type="RefSeq" id="WP_143342354.1">
    <property type="nucleotide sequence ID" value="NZ_JAGIOO010000001.1"/>
</dbReference>
<accession>A0ABS5ACH8</accession>
<dbReference type="Proteomes" id="UP001519363">
    <property type="component" value="Unassembled WGS sequence"/>
</dbReference>
<organism evidence="1 2">
    <name type="scientific">Crossiella equi</name>
    <dbReference type="NCBI Taxonomy" id="130796"/>
    <lineage>
        <taxon>Bacteria</taxon>
        <taxon>Bacillati</taxon>
        <taxon>Actinomycetota</taxon>
        <taxon>Actinomycetes</taxon>
        <taxon>Pseudonocardiales</taxon>
        <taxon>Pseudonocardiaceae</taxon>
        <taxon>Crossiella</taxon>
    </lineage>
</organism>
<comment type="caution">
    <text evidence="1">The sequence shown here is derived from an EMBL/GenBank/DDBJ whole genome shotgun (WGS) entry which is preliminary data.</text>
</comment>
<sequence length="181" mass="19687">MGWWQRFAERITGGITLPEGLSVELTGEERVLALAELAGGGHLVATSHSLVVALPDDTRHIPWHLVSKAVWGNDVLTVTEAEEHGTAGEAVLLADRPPRRYPLSQAGRLPDIVHARVTGSIRSAHRHDLPGGGAWFVQRKIPGRDGVVLQVRADRGTDETAVRTLAAEVSRKLREAHEQAF</sequence>
<protein>
    <submittedName>
        <fullName evidence="1">Uncharacterized protein</fullName>
    </submittedName>
</protein>